<accession>A0A1S2LU55</accession>
<dbReference type="EMBL" id="MLQQ01000001">
    <property type="protein sequence ID" value="OIJ16061.1"/>
    <property type="molecule type" value="Genomic_DNA"/>
</dbReference>
<dbReference type="GO" id="GO:0009986">
    <property type="term" value="C:cell surface"/>
    <property type="evidence" value="ECO:0007669"/>
    <property type="project" value="UniProtKB-SubCell"/>
</dbReference>
<evidence type="ECO:0000313" key="5">
    <source>
        <dbReference type="Proteomes" id="UP000180098"/>
    </source>
</evidence>
<keyword evidence="3" id="KW-0812">Transmembrane</keyword>
<evidence type="ECO:0008006" key="6">
    <source>
        <dbReference type="Google" id="ProtNLM"/>
    </source>
</evidence>
<feature type="transmembrane region" description="Helical" evidence="3">
    <location>
        <begin position="7"/>
        <end position="30"/>
    </location>
</feature>
<keyword evidence="2" id="KW-0178">Competence</keyword>
<dbReference type="Pfam" id="PF15980">
    <property type="entry name" value="ComGF"/>
    <property type="match status" value="1"/>
</dbReference>
<evidence type="ECO:0000256" key="2">
    <source>
        <dbReference type="ARBA" id="ARBA00023287"/>
    </source>
</evidence>
<evidence type="ECO:0000256" key="1">
    <source>
        <dbReference type="ARBA" id="ARBA00004241"/>
    </source>
</evidence>
<keyword evidence="3" id="KW-1133">Transmembrane helix</keyword>
<dbReference type="RefSeq" id="WP_071311986.1">
    <property type="nucleotide sequence ID" value="NZ_MLQQ01000001.1"/>
</dbReference>
<dbReference type="NCBIfam" id="TIGR02532">
    <property type="entry name" value="IV_pilin_GFxxxE"/>
    <property type="match status" value="1"/>
</dbReference>
<dbReference type="Proteomes" id="UP000180098">
    <property type="component" value="Unassembled WGS sequence"/>
</dbReference>
<keyword evidence="5" id="KW-1185">Reference proteome</keyword>
<dbReference type="InterPro" id="IPR012902">
    <property type="entry name" value="N_methyl_site"/>
</dbReference>
<dbReference type="OrthoDB" id="2361316at2"/>
<dbReference type="GO" id="GO:0030420">
    <property type="term" value="P:establishment of competence for transformation"/>
    <property type="evidence" value="ECO:0007669"/>
    <property type="project" value="UniProtKB-KW"/>
</dbReference>
<comment type="subcellular location">
    <subcellularLocation>
        <location evidence="1">Cell surface</location>
    </subcellularLocation>
</comment>
<evidence type="ECO:0000256" key="3">
    <source>
        <dbReference type="SAM" id="Phobius"/>
    </source>
</evidence>
<protein>
    <recommendedName>
        <fullName evidence="6">Competence protein ComG</fullName>
    </recommendedName>
</protein>
<dbReference type="NCBIfam" id="NF041002">
    <property type="entry name" value="pilin_ComGF"/>
    <property type="match status" value="1"/>
</dbReference>
<keyword evidence="3" id="KW-0472">Membrane</keyword>
<evidence type="ECO:0000313" key="4">
    <source>
        <dbReference type="EMBL" id="OIJ16061.1"/>
    </source>
</evidence>
<dbReference type="InterPro" id="IPR016977">
    <property type="entry name" value="ComGF"/>
</dbReference>
<reference evidence="4 5" key="1">
    <citation type="submission" date="2016-10" db="EMBL/GenBank/DDBJ databases">
        <title>Draft genome sequences of four alkaliphilic bacteria belonging to the Anaerobacillus genus.</title>
        <authorList>
            <person name="Bassil N.M."/>
            <person name="Lloyd J.R."/>
        </authorList>
    </citation>
    <scope>NUCLEOTIDE SEQUENCE [LARGE SCALE GENOMIC DNA]</scope>
    <source>
        <strain evidence="4 5">DSM 15340</strain>
    </source>
</reference>
<proteinExistence type="predicted"/>
<dbReference type="AlphaFoldDB" id="A0A1S2LU55"/>
<name>A0A1S2LU55_9BACI</name>
<dbReference type="Pfam" id="PF07963">
    <property type="entry name" value="N_methyl"/>
    <property type="match status" value="1"/>
</dbReference>
<comment type="caution">
    <text evidence="4">The sequence shown here is derived from an EMBL/GenBank/DDBJ whole genome shotgun (WGS) entry which is preliminary data.</text>
</comment>
<sequence length="145" mass="17076">MKKDAGFTLIEVMITFAIFLIITSVVPHYFKLISYDAKFNQRIETSIFFQQLALDVHEASSLSVNNNILSLEKKHNQTVTYSLFQQRLRRQVNYSGQEVVLQNVESLHFSEWNNGIDVRITDRFDQTNQKRISHFLPLEDMYNEQ</sequence>
<gene>
    <name evidence="4" type="ORF">BKP35_03510</name>
</gene>
<organism evidence="4 5">
    <name type="scientific">Anaerobacillus arseniciselenatis</name>
    <dbReference type="NCBI Taxonomy" id="85682"/>
    <lineage>
        <taxon>Bacteria</taxon>
        <taxon>Bacillati</taxon>
        <taxon>Bacillota</taxon>
        <taxon>Bacilli</taxon>
        <taxon>Bacillales</taxon>
        <taxon>Bacillaceae</taxon>
        <taxon>Anaerobacillus</taxon>
    </lineage>
</organism>
<dbReference type="PROSITE" id="PS00409">
    <property type="entry name" value="PROKAR_NTER_METHYL"/>
    <property type="match status" value="1"/>
</dbReference>